<accession>A0AAW0RPV0</accession>
<feature type="active site" description="Charge relay system" evidence="6 7">
    <location>
        <position position="157"/>
    </location>
</feature>
<gene>
    <name evidence="11" type="ORF">G3M48_006491</name>
</gene>
<evidence type="ECO:0000256" key="6">
    <source>
        <dbReference type="PIRSR" id="PIRSR615500-1"/>
    </source>
</evidence>
<dbReference type="EMBL" id="JAAHCF010000441">
    <property type="protein sequence ID" value="KAK8143983.1"/>
    <property type="molecule type" value="Genomic_DNA"/>
</dbReference>
<dbReference type="PRINTS" id="PR00723">
    <property type="entry name" value="SUBTILISIN"/>
</dbReference>
<dbReference type="PROSITE" id="PS00137">
    <property type="entry name" value="SUBTILASE_HIS"/>
    <property type="match status" value="1"/>
</dbReference>
<dbReference type="InterPro" id="IPR034187">
    <property type="entry name" value="Peptidases_S8_5"/>
</dbReference>
<feature type="signal peptide" evidence="8">
    <location>
        <begin position="1"/>
        <end position="20"/>
    </location>
</feature>
<evidence type="ECO:0000256" key="3">
    <source>
        <dbReference type="ARBA" id="ARBA00022729"/>
    </source>
</evidence>
<dbReference type="InterPro" id="IPR050131">
    <property type="entry name" value="Peptidase_S8_subtilisin-like"/>
</dbReference>
<dbReference type="SUPFAM" id="SSF52743">
    <property type="entry name" value="Subtilisin-like"/>
    <property type="match status" value="1"/>
</dbReference>
<evidence type="ECO:0000256" key="1">
    <source>
        <dbReference type="ARBA" id="ARBA00011073"/>
    </source>
</evidence>
<dbReference type="PROSITE" id="PS00136">
    <property type="entry name" value="SUBTILASE_ASP"/>
    <property type="match status" value="1"/>
</dbReference>
<evidence type="ECO:0000259" key="9">
    <source>
        <dbReference type="Pfam" id="PF00082"/>
    </source>
</evidence>
<evidence type="ECO:0000256" key="4">
    <source>
        <dbReference type="ARBA" id="ARBA00022801"/>
    </source>
</evidence>
<keyword evidence="3 8" id="KW-0732">Signal</keyword>
<dbReference type="Proteomes" id="UP001397290">
    <property type="component" value="Unassembled WGS sequence"/>
</dbReference>
<evidence type="ECO:0000259" key="10">
    <source>
        <dbReference type="Pfam" id="PF06280"/>
    </source>
</evidence>
<keyword evidence="12" id="KW-1185">Reference proteome</keyword>
<dbReference type="Pfam" id="PF06280">
    <property type="entry name" value="fn3_5"/>
    <property type="match status" value="1"/>
</dbReference>
<feature type="active site" description="Charge relay system" evidence="6 7">
    <location>
        <position position="198"/>
    </location>
</feature>
<dbReference type="Gene3D" id="3.40.50.200">
    <property type="entry name" value="Peptidase S8/S53 domain"/>
    <property type="match status" value="1"/>
</dbReference>
<evidence type="ECO:0000313" key="12">
    <source>
        <dbReference type="Proteomes" id="UP001397290"/>
    </source>
</evidence>
<evidence type="ECO:0000256" key="8">
    <source>
        <dbReference type="SAM" id="SignalP"/>
    </source>
</evidence>
<sequence length="750" mass="78910">MVRLTSFTLAWLTAAAIASAQAPSNASVYTLIVECETSQHVELVAQDMQGKGGQVRHKIDSDIFRGISVQMADVAMAEETMAEMKNREGITDVWRAQAVSRAAEEEDGADSVNAGDAHGGHVDKRAADDLWTHMMTSVDKLHSEGFTGNGIKIAVVDSGVDYTHPGLGGCFGKGCRVALGDNFSAEGKRGDPMDCQGHGTGVAGVLAGYSREVGFVGAAPNATLLAYRVLDCKAKGSEDDIIAGWNKAYEDGAQIIVSSTAIAGHDWEQRPLAKVASRIAARGVSCIAAVGNSLNKGLFFTSPPASGSGVIAVNSLTSGSGASRLSAYGPTWNLGIKPNIVAPGDGVWTTQSGGTYRQTSGTSYAAPLVGGIVALVAEARGNFNPALINNVLMSTARPQQNQDAFMTVAQQGGGLVDAWEAAHATTLVEPAGLEFNDTEHRVESIRLSITNTAESDVSYDVSHLAATTLYTLPKDVTKPMLGNLGPAELDLDDRELGGESVPGTADIKLSPSSFTLRPNQSATVSVSAEEPSGLNATRLPLWSGWITVAGSDGRNLTVPYLGLTGSLRSATKLLPTTLQLRNGSPRNKPGSPASIDKLSKIRSGNVFSRLYVLASPHVLMDIVPLDLCPPETQTSPDPSRHCVPGSMIQDSYGLKSVGQVAGFPRHYTSRSYQDLQGEWDGALANGQYAPPGRYKIVARTLAVFGDANNPSDWQVNESPVFSILYYHNYIPLVEKLAAAAASAAEPTKGI</sequence>
<protein>
    <submittedName>
        <fullName evidence="11">Uncharacterized protein</fullName>
    </submittedName>
</protein>
<feature type="domain" description="Peptidase S8/S53" evidence="9">
    <location>
        <begin position="148"/>
        <end position="399"/>
    </location>
</feature>
<dbReference type="PANTHER" id="PTHR43806">
    <property type="entry name" value="PEPTIDASE S8"/>
    <property type="match status" value="1"/>
</dbReference>
<dbReference type="InterPro" id="IPR010435">
    <property type="entry name" value="C5a/SBT2-like_Fn3"/>
</dbReference>
<dbReference type="InterPro" id="IPR022398">
    <property type="entry name" value="Peptidase_S8_His-AS"/>
</dbReference>
<dbReference type="InterPro" id="IPR023827">
    <property type="entry name" value="Peptidase_S8_Asp-AS"/>
</dbReference>
<dbReference type="PANTHER" id="PTHR43806:SF66">
    <property type="entry name" value="SERIN ENDOPEPTIDASE"/>
    <property type="match status" value="1"/>
</dbReference>
<dbReference type="InterPro" id="IPR015500">
    <property type="entry name" value="Peptidase_S8_subtilisin-rel"/>
</dbReference>
<proteinExistence type="inferred from homology"/>
<dbReference type="AlphaFoldDB" id="A0AAW0RPV0"/>
<dbReference type="GO" id="GO:0004252">
    <property type="term" value="F:serine-type endopeptidase activity"/>
    <property type="evidence" value="ECO:0007669"/>
    <property type="project" value="UniProtKB-UniRule"/>
</dbReference>
<keyword evidence="4 7" id="KW-0378">Hydrolase</keyword>
<evidence type="ECO:0000256" key="5">
    <source>
        <dbReference type="ARBA" id="ARBA00022825"/>
    </source>
</evidence>
<evidence type="ECO:0000313" key="11">
    <source>
        <dbReference type="EMBL" id="KAK8143983.1"/>
    </source>
</evidence>
<feature type="chain" id="PRO_5043945678" evidence="8">
    <location>
        <begin position="21"/>
        <end position="750"/>
    </location>
</feature>
<dbReference type="GO" id="GO:0006508">
    <property type="term" value="P:proteolysis"/>
    <property type="evidence" value="ECO:0007669"/>
    <property type="project" value="UniProtKB-KW"/>
</dbReference>
<name>A0AAW0RPV0_9HYPO</name>
<comment type="similarity">
    <text evidence="1 7">Belongs to the peptidase S8 family.</text>
</comment>
<feature type="domain" description="C5a peptidase/Subtilisin-like protease SBT2-like Fn3-like" evidence="10">
    <location>
        <begin position="434"/>
        <end position="561"/>
    </location>
</feature>
<keyword evidence="5 7" id="KW-0720">Serine protease</keyword>
<dbReference type="Pfam" id="PF00082">
    <property type="entry name" value="Peptidase_S8"/>
    <property type="match status" value="1"/>
</dbReference>
<dbReference type="CDD" id="cd07489">
    <property type="entry name" value="Peptidases_S8_5"/>
    <property type="match status" value="1"/>
</dbReference>
<keyword evidence="2 7" id="KW-0645">Protease</keyword>
<dbReference type="InterPro" id="IPR000209">
    <property type="entry name" value="Peptidase_S8/S53_dom"/>
</dbReference>
<organism evidence="11 12">
    <name type="scientific">Beauveria asiatica</name>
    <dbReference type="NCBI Taxonomy" id="1069075"/>
    <lineage>
        <taxon>Eukaryota</taxon>
        <taxon>Fungi</taxon>
        <taxon>Dikarya</taxon>
        <taxon>Ascomycota</taxon>
        <taxon>Pezizomycotina</taxon>
        <taxon>Sordariomycetes</taxon>
        <taxon>Hypocreomycetidae</taxon>
        <taxon>Hypocreales</taxon>
        <taxon>Cordycipitaceae</taxon>
        <taxon>Beauveria</taxon>
    </lineage>
</organism>
<dbReference type="PROSITE" id="PS51892">
    <property type="entry name" value="SUBTILASE"/>
    <property type="match status" value="1"/>
</dbReference>
<feature type="active site" description="Charge relay system" evidence="6 7">
    <location>
        <position position="363"/>
    </location>
</feature>
<reference evidence="11 12" key="1">
    <citation type="submission" date="2020-02" db="EMBL/GenBank/DDBJ databases">
        <title>Comparative genomics of the hypocrealean fungal genus Beauvera.</title>
        <authorList>
            <person name="Showalter D.N."/>
            <person name="Bushley K.E."/>
            <person name="Rehner S.A."/>
        </authorList>
    </citation>
    <scope>NUCLEOTIDE SEQUENCE [LARGE SCALE GENOMIC DNA]</scope>
    <source>
        <strain evidence="11 12">ARSEF4384</strain>
    </source>
</reference>
<evidence type="ECO:0000256" key="7">
    <source>
        <dbReference type="PROSITE-ProRule" id="PRU01240"/>
    </source>
</evidence>
<dbReference type="GO" id="GO:0016020">
    <property type="term" value="C:membrane"/>
    <property type="evidence" value="ECO:0007669"/>
    <property type="project" value="InterPro"/>
</dbReference>
<dbReference type="InterPro" id="IPR036852">
    <property type="entry name" value="Peptidase_S8/S53_dom_sf"/>
</dbReference>
<evidence type="ECO:0000256" key="2">
    <source>
        <dbReference type="ARBA" id="ARBA00022670"/>
    </source>
</evidence>
<comment type="caution">
    <text evidence="11">The sequence shown here is derived from an EMBL/GenBank/DDBJ whole genome shotgun (WGS) entry which is preliminary data.</text>
</comment>